<keyword evidence="2" id="KW-1185">Reference proteome</keyword>
<dbReference type="AlphaFoldDB" id="A0A368VD11"/>
<dbReference type="RefSeq" id="WP_106154066.1">
    <property type="nucleotide sequence ID" value="NZ_PVTS01000015.1"/>
</dbReference>
<protein>
    <recommendedName>
        <fullName evidence="3">DUF2249 domain-containing protein</fullName>
    </recommendedName>
</protein>
<evidence type="ECO:0000313" key="1">
    <source>
        <dbReference type="EMBL" id="RCW37534.1"/>
    </source>
</evidence>
<organism evidence="1 2">
    <name type="scientific">Marinilabilia salmonicolor</name>
    <dbReference type="NCBI Taxonomy" id="989"/>
    <lineage>
        <taxon>Bacteria</taxon>
        <taxon>Pseudomonadati</taxon>
        <taxon>Bacteroidota</taxon>
        <taxon>Bacteroidia</taxon>
        <taxon>Marinilabiliales</taxon>
        <taxon>Marinilabiliaceae</taxon>
        <taxon>Marinilabilia</taxon>
    </lineage>
</organism>
<dbReference type="Proteomes" id="UP000252733">
    <property type="component" value="Unassembled WGS sequence"/>
</dbReference>
<evidence type="ECO:0008006" key="3">
    <source>
        <dbReference type="Google" id="ProtNLM"/>
    </source>
</evidence>
<reference evidence="1 2" key="1">
    <citation type="submission" date="2018-07" db="EMBL/GenBank/DDBJ databases">
        <title>Freshwater and sediment microbial communities from various areas in North America, analyzing microbe dynamics in response to fracking.</title>
        <authorList>
            <person name="Lamendella R."/>
        </authorList>
    </citation>
    <scope>NUCLEOTIDE SEQUENCE [LARGE SCALE GENOMIC DNA]</scope>
    <source>
        <strain evidence="1 2">160A</strain>
    </source>
</reference>
<dbReference type="EMBL" id="QPIZ01000005">
    <property type="protein sequence ID" value="RCW37534.1"/>
    <property type="molecule type" value="Genomic_DNA"/>
</dbReference>
<proteinExistence type="predicted"/>
<evidence type="ECO:0000313" key="2">
    <source>
        <dbReference type="Proteomes" id="UP000252733"/>
    </source>
</evidence>
<accession>A0A368VD11</accession>
<name>A0A368VD11_9BACT</name>
<comment type="caution">
    <text evidence="1">The sequence shown here is derived from an EMBL/GenBank/DDBJ whole genome shotgun (WGS) entry which is preliminary data.</text>
</comment>
<sequence length="130" mass="14569">MAKVATVQQAAAIGKLKVQELVNRLRAEVGQDAISEDGESGLTIKYDQPDLYNESKVTKYLDARPMLDAGEMPVHQVMADLKSLPKGEIYELTVPLLTIPLIKKAASLGFDHWVEKKEEDLFIIRFLKDE</sequence>
<gene>
    <name evidence="1" type="ORF">DFO77_10542</name>
</gene>
<dbReference type="OrthoDB" id="128918at2"/>